<reference evidence="1 2" key="1">
    <citation type="journal article" date="2011" name="Stand. Genomic Sci.">
        <title>Non-contiguous finished genome sequence and contextual data of the filamentous soil bacterium Ktedonobacter racemifer type strain (SOSP1-21).</title>
        <authorList>
            <person name="Chang Y.J."/>
            <person name="Land M."/>
            <person name="Hauser L."/>
            <person name="Chertkov O."/>
            <person name="Del Rio T.G."/>
            <person name="Nolan M."/>
            <person name="Copeland A."/>
            <person name="Tice H."/>
            <person name="Cheng J.F."/>
            <person name="Lucas S."/>
            <person name="Han C."/>
            <person name="Goodwin L."/>
            <person name="Pitluck S."/>
            <person name="Ivanova N."/>
            <person name="Ovchinikova G."/>
            <person name="Pati A."/>
            <person name="Chen A."/>
            <person name="Palaniappan K."/>
            <person name="Mavromatis K."/>
            <person name="Liolios K."/>
            <person name="Brettin T."/>
            <person name="Fiebig A."/>
            <person name="Rohde M."/>
            <person name="Abt B."/>
            <person name="Goker M."/>
            <person name="Detter J.C."/>
            <person name="Woyke T."/>
            <person name="Bristow J."/>
            <person name="Eisen J.A."/>
            <person name="Markowitz V."/>
            <person name="Hugenholtz P."/>
            <person name="Kyrpides N.C."/>
            <person name="Klenk H.P."/>
            <person name="Lapidus A."/>
        </authorList>
    </citation>
    <scope>NUCLEOTIDE SEQUENCE [LARGE SCALE GENOMIC DNA]</scope>
    <source>
        <strain evidence="2">DSM 44963</strain>
    </source>
</reference>
<evidence type="ECO:0000313" key="1">
    <source>
        <dbReference type="EMBL" id="EFH83620.1"/>
    </source>
</evidence>
<accession>D6TT69</accession>
<comment type="caution">
    <text evidence="1">The sequence shown here is derived from an EMBL/GenBank/DDBJ whole genome shotgun (WGS) entry which is preliminary data.</text>
</comment>
<dbReference type="Proteomes" id="UP000004508">
    <property type="component" value="Unassembled WGS sequence"/>
</dbReference>
<gene>
    <name evidence="1" type="ORF">Krac_4612</name>
</gene>
<organism evidence="1 2">
    <name type="scientific">Ktedonobacter racemifer DSM 44963</name>
    <dbReference type="NCBI Taxonomy" id="485913"/>
    <lineage>
        <taxon>Bacteria</taxon>
        <taxon>Bacillati</taxon>
        <taxon>Chloroflexota</taxon>
        <taxon>Ktedonobacteria</taxon>
        <taxon>Ktedonobacterales</taxon>
        <taxon>Ktedonobacteraceae</taxon>
        <taxon>Ktedonobacter</taxon>
    </lineage>
</organism>
<keyword evidence="2" id="KW-1185">Reference proteome</keyword>
<protein>
    <submittedName>
        <fullName evidence="1">Uncharacterized protein</fullName>
    </submittedName>
</protein>
<name>D6TT69_KTERA</name>
<dbReference type="EMBL" id="ADVG01000003">
    <property type="protein sequence ID" value="EFH83620.1"/>
    <property type="molecule type" value="Genomic_DNA"/>
</dbReference>
<proteinExistence type="predicted"/>
<evidence type="ECO:0000313" key="2">
    <source>
        <dbReference type="Proteomes" id="UP000004508"/>
    </source>
</evidence>
<sequence length="68" mass="7513">MLGIQTRSLQCHSDAVERGSPAVSRLRKSQETGEIGTIILVKQDASTGIIVGKRPVSWLLSNFWEMDN</sequence>
<dbReference type="AlphaFoldDB" id="D6TT69"/>
<dbReference type="InParanoid" id="D6TT69"/>